<gene>
    <name evidence="3" type="ORF">BXZ70DRAFT_1009474</name>
</gene>
<dbReference type="OrthoDB" id="2384193at2759"/>
<dbReference type="Proteomes" id="UP000813824">
    <property type="component" value="Unassembled WGS sequence"/>
</dbReference>
<evidence type="ECO:0000313" key="3">
    <source>
        <dbReference type="EMBL" id="KAH8096796.1"/>
    </source>
</evidence>
<keyword evidence="2" id="KW-1133">Transmembrane helix</keyword>
<protein>
    <submittedName>
        <fullName evidence="3">Uncharacterized protein</fullName>
    </submittedName>
</protein>
<keyword evidence="2" id="KW-0472">Membrane</keyword>
<feature type="region of interest" description="Disordered" evidence="1">
    <location>
        <begin position="441"/>
        <end position="464"/>
    </location>
</feature>
<reference evidence="3" key="1">
    <citation type="journal article" date="2021" name="New Phytol.">
        <title>Evolutionary innovations through gain and loss of genes in the ectomycorrhizal Boletales.</title>
        <authorList>
            <person name="Wu G."/>
            <person name="Miyauchi S."/>
            <person name="Morin E."/>
            <person name="Kuo A."/>
            <person name="Drula E."/>
            <person name="Varga T."/>
            <person name="Kohler A."/>
            <person name="Feng B."/>
            <person name="Cao Y."/>
            <person name="Lipzen A."/>
            <person name="Daum C."/>
            <person name="Hundley H."/>
            <person name="Pangilinan J."/>
            <person name="Johnson J."/>
            <person name="Barry K."/>
            <person name="LaButti K."/>
            <person name="Ng V."/>
            <person name="Ahrendt S."/>
            <person name="Min B."/>
            <person name="Choi I.G."/>
            <person name="Park H."/>
            <person name="Plett J.M."/>
            <person name="Magnuson J."/>
            <person name="Spatafora J.W."/>
            <person name="Nagy L.G."/>
            <person name="Henrissat B."/>
            <person name="Grigoriev I.V."/>
            <person name="Yang Z.L."/>
            <person name="Xu J."/>
            <person name="Martin F.M."/>
        </authorList>
    </citation>
    <scope>NUCLEOTIDE SEQUENCE</scope>
    <source>
        <strain evidence="3">KKN 215</strain>
    </source>
</reference>
<keyword evidence="4" id="KW-1185">Reference proteome</keyword>
<evidence type="ECO:0000256" key="1">
    <source>
        <dbReference type="SAM" id="MobiDB-lite"/>
    </source>
</evidence>
<evidence type="ECO:0000313" key="4">
    <source>
        <dbReference type="Proteomes" id="UP000813824"/>
    </source>
</evidence>
<organism evidence="3 4">
    <name type="scientific">Cristinia sonorae</name>
    <dbReference type="NCBI Taxonomy" id="1940300"/>
    <lineage>
        <taxon>Eukaryota</taxon>
        <taxon>Fungi</taxon>
        <taxon>Dikarya</taxon>
        <taxon>Basidiomycota</taxon>
        <taxon>Agaricomycotina</taxon>
        <taxon>Agaricomycetes</taxon>
        <taxon>Agaricomycetidae</taxon>
        <taxon>Agaricales</taxon>
        <taxon>Pleurotineae</taxon>
        <taxon>Stephanosporaceae</taxon>
        <taxon>Cristinia</taxon>
    </lineage>
</organism>
<dbReference type="AlphaFoldDB" id="A0A8K0XNY4"/>
<feature type="transmembrane region" description="Helical" evidence="2">
    <location>
        <begin position="6"/>
        <end position="28"/>
    </location>
</feature>
<comment type="caution">
    <text evidence="3">The sequence shown here is derived from an EMBL/GenBank/DDBJ whole genome shotgun (WGS) entry which is preliminary data.</text>
</comment>
<proteinExistence type="predicted"/>
<sequence length="464" mass="52894">MSHTSAATFLIWSVMGFGFWTFVLFHLWNFDRFKCLRWNSPYSGAFKRIMTYTYMLTIPLIVIYAVGFAVIKYKVGYSFIPGHGIIPTPWQLWPKHLQRAIFPLQLTMSIGWSFEMVTHIEELCFWLFLLNSGSMQQDWFRSMYFKVWVVGSIVAIIYMPLVTIFTRSDPLKCEAYSFLAGSLGGLSLTLWFMPILWTFPSFLGKLRREGVDMATIVRLTTFYELNAIRVIFRFLFVAPLLILGVDGVRTHHHINESPFWTELLTMIAGVGCVVSSAITLVIFFPRNRHSEVAAKMASRQDKSAQMRTFQTTQMSDNESLYAEHMNTIPMKGVGITSMDTYHENMHTTSMYGGGANSNQQFSPSDMESGHGLVRGHSHDIEEEEVAKEIVSFQPNRRVDGGRTVEGNVTIVRLTEENKKKHDKHGVANTLNPFVHNFTSPIDLVSGAPRSQPPPTRAPTTRTRR</sequence>
<feature type="transmembrane region" description="Helical" evidence="2">
    <location>
        <begin position="49"/>
        <end position="71"/>
    </location>
</feature>
<accession>A0A8K0XNY4</accession>
<name>A0A8K0XNY4_9AGAR</name>
<feature type="transmembrane region" description="Helical" evidence="2">
    <location>
        <begin position="143"/>
        <end position="166"/>
    </location>
</feature>
<keyword evidence="2" id="KW-0812">Transmembrane</keyword>
<evidence type="ECO:0000256" key="2">
    <source>
        <dbReference type="SAM" id="Phobius"/>
    </source>
</evidence>
<feature type="transmembrane region" description="Helical" evidence="2">
    <location>
        <begin position="220"/>
        <end position="243"/>
    </location>
</feature>
<dbReference type="EMBL" id="JAEVFJ010000022">
    <property type="protein sequence ID" value="KAH8096796.1"/>
    <property type="molecule type" value="Genomic_DNA"/>
</dbReference>
<feature type="transmembrane region" description="Helical" evidence="2">
    <location>
        <begin position="178"/>
        <end position="199"/>
    </location>
</feature>
<feature type="transmembrane region" description="Helical" evidence="2">
    <location>
        <begin position="263"/>
        <end position="284"/>
    </location>
</feature>